<accession>A0A382XRK8</accession>
<feature type="non-terminal residue" evidence="1">
    <location>
        <position position="1"/>
    </location>
</feature>
<organism evidence="1">
    <name type="scientific">marine metagenome</name>
    <dbReference type="NCBI Taxonomy" id="408172"/>
    <lineage>
        <taxon>unclassified sequences</taxon>
        <taxon>metagenomes</taxon>
        <taxon>ecological metagenomes</taxon>
    </lineage>
</organism>
<evidence type="ECO:0000313" key="1">
    <source>
        <dbReference type="EMBL" id="SVD73772.1"/>
    </source>
</evidence>
<dbReference type="AlphaFoldDB" id="A0A382XRK8"/>
<dbReference type="EMBL" id="UINC01169964">
    <property type="protein sequence ID" value="SVD73772.1"/>
    <property type="molecule type" value="Genomic_DNA"/>
</dbReference>
<sequence length="49" mass="5567">GTRVCIGHQIPHPRTRPTCRRRAPRILGNRRKVEIGSARAFCASSRRTL</sequence>
<protein>
    <submittedName>
        <fullName evidence="1">Uncharacterized protein</fullName>
    </submittedName>
</protein>
<feature type="non-terminal residue" evidence="1">
    <location>
        <position position="49"/>
    </location>
</feature>
<name>A0A382XRK8_9ZZZZ</name>
<reference evidence="1" key="1">
    <citation type="submission" date="2018-05" db="EMBL/GenBank/DDBJ databases">
        <authorList>
            <person name="Lanie J.A."/>
            <person name="Ng W.-L."/>
            <person name="Kazmierczak K.M."/>
            <person name="Andrzejewski T.M."/>
            <person name="Davidsen T.M."/>
            <person name="Wayne K.J."/>
            <person name="Tettelin H."/>
            <person name="Glass J.I."/>
            <person name="Rusch D."/>
            <person name="Podicherti R."/>
            <person name="Tsui H.-C.T."/>
            <person name="Winkler M.E."/>
        </authorList>
    </citation>
    <scope>NUCLEOTIDE SEQUENCE</scope>
</reference>
<gene>
    <name evidence="1" type="ORF">METZ01_LOCUS426626</name>
</gene>
<proteinExistence type="predicted"/>